<name>A0ABP7DXP6_9ACTN</name>
<dbReference type="RefSeq" id="WP_344893765.1">
    <property type="nucleotide sequence ID" value="NZ_BAAAZP010000212.1"/>
</dbReference>
<accession>A0ABP7DXP6</accession>
<reference evidence="2" key="1">
    <citation type="journal article" date="2019" name="Int. J. Syst. Evol. Microbiol.">
        <title>The Global Catalogue of Microorganisms (GCM) 10K type strain sequencing project: providing services to taxonomists for standard genome sequencing and annotation.</title>
        <authorList>
            <consortium name="The Broad Institute Genomics Platform"/>
            <consortium name="The Broad Institute Genome Sequencing Center for Infectious Disease"/>
            <person name="Wu L."/>
            <person name="Ma J."/>
        </authorList>
    </citation>
    <scope>NUCLEOTIDE SEQUENCE [LARGE SCALE GENOMIC DNA]</scope>
    <source>
        <strain evidence="2">JCM 16904</strain>
    </source>
</reference>
<organism evidence="1 2">
    <name type="scientific">Nonomuraea antimicrobica</name>
    <dbReference type="NCBI Taxonomy" id="561173"/>
    <lineage>
        <taxon>Bacteria</taxon>
        <taxon>Bacillati</taxon>
        <taxon>Actinomycetota</taxon>
        <taxon>Actinomycetes</taxon>
        <taxon>Streptosporangiales</taxon>
        <taxon>Streptosporangiaceae</taxon>
        <taxon>Nonomuraea</taxon>
    </lineage>
</organism>
<keyword evidence="2" id="KW-1185">Reference proteome</keyword>
<comment type="caution">
    <text evidence="1">The sequence shown here is derived from an EMBL/GenBank/DDBJ whole genome shotgun (WGS) entry which is preliminary data.</text>
</comment>
<sequence length="90" mass="9990">MEPIAEPVLPYPHARNDCILCREMDVDFEIVEEALEPSSWTPGRPPRRFCQGCIGRWMVTQAAYGRGSQTSPDEPLKVTVTMLAPGGGSW</sequence>
<proteinExistence type="predicted"/>
<gene>
    <name evidence="1" type="ORF">GCM10022224_090660</name>
</gene>
<dbReference type="Proteomes" id="UP001500902">
    <property type="component" value="Unassembled WGS sequence"/>
</dbReference>
<dbReference type="EMBL" id="BAAAZP010000212">
    <property type="protein sequence ID" value="GAA3711091.1"/>
    <property type="molecule type" value="Genomic_DNA"/>
</dbReference>
<protein>
    <submittedName>
        <fullName evidence="1">Uncharacterized protein</fullName>
    </submittedName>
</protein>
<evidence type="ECO:0000313" key="2">
    <source>
        <dbReference type="Proteomes" id="UP001500902"/>
    </source>
</evidence>
<evidence type="ECO:0000313" key="1">
    <source>
        <dbReference type="EMBL" id="GAA3711091.1"/>
    </source>
</evidence>